<dbReference type="InterPro" id="IPR057708">
    <property type="entry name" value="DUF7948"/>
</dbReference>
<dbReference type="SUPFAM" id="SSF81296">
    <property type="entry name" value="E set domains"/>
    <property type="match status" value="1"/>
</dbReference>
<dbReference type="PhylomeDB" id="Q7NIV4"/>
<evidence type="ECO:0000313" key="4">
    <source>
        <dbReference type="EMBL" id="BAC90019.1"/>
    </source>
</evidence>
<reference evidence="4 5" key="1">
    <citation type="journal article" date="2003" name="DNA Res.">
        <title>Complete genome structure of Gloeobacter violaceus PCC 7421, a cyanobacterium that lacks thylakoids.</title>
        <authorList>
            <person name="Nakamura Y."/>
            <person name="Kaneko T."/>
            <person name="Sato S."/>
            <person name="Mimuro M."/>
            <person name="Miyashita H."/>
            <person name="Tsuchiya T."/>
            <person name="Sasamoto S."/>
            <person name="Watanabe A."/>
            <person name="Kawashima K."/>
            <person name="Kishida Y."/>
            <person name="Kiyokawa C."/>
            <person name="Kohara M."/>
            <person name="Matsumoto M."/>
            <person name="Matsuno A."/>
            <person name="Nakazaki N."/>
            <person name="Shimpo S."/>
            <person name="Takeuchi C."/>
            <person name="Yamada M."/>
            <person name="Tabata S."/>
        </authorList>
    </citation>
    <scope>NUCLEOTIDE SEQUENCE [LARGE SCALE GENOMIC DNA]</scope>
    <source>
        <strain evidence="5">ATCC 29082 / PCC 7421</strain>
    </source>
</reference>
<dbReference type="InterPro" id="IPR010620">
    <property type="entry name" value="SBBP_repeat"/>
</dbReference>
<dbReference type="Proteomes" id="UP000000557">
    <property type="component" value="Chromosome"/>
</dbReference>
<dbReference type="InterPro" id="IPR052918">
    <property type="entry name" value="Motility_Chemotaxis_Reg"/>
</dbReference>
<dbReference type="AlphaFoldDB" id="Q7NIV4"/>
<dbReference type="Pfam" id="PF25778">
    <property type="entry name" value="DUF7948"/>
    <property type="match status" value="1"/>
</dbReference>
<feature type="region of interest" description="Disordered" evidence="1">
    <location>
        <begin position="107"/>
        <end position="128"/>
    </location>
</feature>
<dbReference type="Gene3D" id="2.60.40.10">
    <property type="entry name" value="Immunoglobulins"/>
    <property type="match status" value="1"/>
</dbReference>
<name>Q7NIV4_GLOVI</name>
<dbReference type="InterPro" id="IPR013783">
    <property type="entry name" value="Ig-like_fold"/>
</dbReference>
<gene>
    <name evidence="4" type="ordered locus">glr2078</name>
</gene>
<dbReference type="eggNOG" id="COG1404">
    <property type="taxonomic scope" value="Bacteria"/>
</dbReference>
<reference evidence="4 5" key="2">
    <citation type="journal article" date="2003" name="DNA Res.">
        <title>Complete genome structure of Gloeobacter violaceus PCC 7421, a cyanobacterium that lacks thylakoids (supplement).</title>
        <authorList>
            <person name="Nakamura Y."/>
            <person name="Kaneko T."/>
            <person name="Sato S."/>
            <person name="Mimuro M."/>
            <person name="Miyashita H."/>
            <person name="Tsuchiya T."/>
            <person name="Sasamoto S."/>
            <person name="Watanabe A."/>
            <person name="Kawashima K."/>
            <person name="Kishida Y."/>
            <person name="Kiyokawa C."/>
            <person name="Kohara M."/>
            <person name="Matsumoto M."/>
            <person name="Matsuno A."/>
            <person name="Nakazaki N."/>
            <person name="Shimpo S."/>
            <person name="Takeuchi C."/>
            <person name="Yamada M."/>
            <person name="Tabata S."/>
        </authorList>
    </citation>
    <scope>NUCLEOTIDE SEQUENCE [LARGE SCALE GENOMIC DNA]</scope>
    <source>
        <strain evidence="5">ATCC 29082 / PCC 7421</strain>
    </source>
</reference>
<dbReference type="CDD" id="cd00102">
    <property type="entry name" value="IPT"/>
    <property type="match status" value="1"/>
</dbReference>
<feature type="domain" description="IPT/TIG" evidence="2">
    <location>
        <begin position="416"/>
        <end position="492"/>
    </location>
</feature>
<dbReference type="KEGG" id="gvi:glr2078"/>
<dbReference type="PANTHER" id="PTHR35580">
    <property type="entry name" value="CELL SURFACE GLYCOPROTEIN (S-LAYER PROTEIN)-LIKE PROTEIN"/>
    <property type="match status" value="1"/>
</dbReference>
<dbReference type="InterPro" id="IPR002909">
    <property type="entry name" value="IPT_dom"/>
</dbReference>
<evidence type="ECO:0000313" key="5">
    <source>
        <dbReference type="Proteomes" id="UP000000557"/>
    </source>
</evidence>
<sequence>MATVLQVPMLCPSRRSLPALLALLVFVFANPPLLWAAPTPAAVPPPKTPAPLQATLELQANQNYGRLPVSFEPNVGQTDERVKFLARAGGHRVFLMPAEAVFVPGSRPKRNLPKLDARPQSGPTQLEASGPASVVRMELVGANRDALMEGLSPLPGKVNYLKGNNPKQWRTNIGTYGRVRVQAVYRGIDLVYHSDNGRLEYDFVVAPGANPGRIRLRFGGGQKVLIDKDGALVVKTQVGEVRQPRPVVYQRFGAGRRVVPGQYVQSNDKTVGFQLGRYDRTRPLVIDPTLAYSTYLGGNDYDFGTSIAVDGAGNAYVTGYTYSTNFPAANALQPTIKGTNDVFVSKLNASGNALVYSTYLGGSDDDDYTGIAVDEAGNAYVEGNTASTNFPTANALQLTNKGKSDVFVSKIDISKPNITGFSPTSGAIGTAVTVTGVGFANATRVDFANQTPAPFTIVSDNEIVATVNAGSKTGKIVVLVPNGRTSSPTKFTVTP</sequence>
<dbReference type="STRING" id="251221.gene:10759571"/>
<evidence type="ECO:0000259" key="3">
    <source>
        <dbReference type="Pfam" id="PF25778"/>
    </source>
</evidence>
<evidence type="ECO:0000259" key="2">
    <source>
        <dbReference type="Pfam" id="PF01833"/>
    </source>
</evidence>
<keyword evidence="5" id="KW-1185">Reference proteome</keyword>
<organism evidence="4 5">
    <name type="scientific">Gloeobacter violaceus (strain ATCC 29082 / PCC 7421)</name>
    <dbReference type="NCBI Taxonomy" id="251221"/>
    <lineage>
        <taxon>Bacteria</taxon>
        <taxon>Bacillati</taxon>
        <taxon>Cyanobacteriota</taxon>
        <taxon>Cyanophyceae</taxon>
        <taxon>Gloeobacterales</taxon>
        <taxon>Gloeobacteraceae</taxon>
        <taxon>Gloeobacter</taxon>
    </lineage>
</organism>
<dbReference type="Pfam" id="PF06739">
    <property type="entry name" value="SBBP"/>
    <property type="match status" value="2"/>
</dbReference>
<dbReference type="InParanoid" id="Q7NIV4"/>
<dbReference type="Pfam" id="PF01833">
    <property type="entry name" value="TIG"/>
    <property type="match status" value="1"/>
</dbReference>
<dbReference type="OrthoDB" id="127173at2"/>
<evidence type="ECO:0000256" key="1">
    <source>
        <dbReference type="SAM" id="MobiDB-lite"/>
    </source>
</evidence>
<protein>
    <submittedName>
        <fullName evidence="4">Glr2078 protein</fullName>
    </submittedName>
</protein>
<dbReference type="PANTHER" id="PTHR35580:SF1">
    <property type="entry name" value="PHYTASE-LIKE DOMAIN-CONTAINING PROTEIN"/>
    <property type="match status" value="1"/>
</dbReference>
<feature type="domain" description="DUF7948" evidence="3">
    <location>
        <begin position="71"/>
        <end position="289"/>
    </location>
</feature>
<proteinExistence type="predicted"/>
<dbReference type="EMBL" id="BA000045">
    <property type="protein sequence ID" value="BAC90019.1"/>
    <property type="molecule type" value="Genomic_DNA"/>
</dbReference>
<dbReference type="InterPro" id="IPR014756">
    <property type="entry name" value="Ig_E-set"/>
</dbReference>
<dbReference type="EnsemblBacteria" id="BAC90019">
    <property type="protein sequence ID" value="BAC90019"/>
    <property type="gene ID" value="BAC90019"/>
</dbReference>
<dbReference type="PATRIC" id="fig|251221.4.peg.2113"/>
<accession>Q7NIV4</accession>
<dbReference type="HOGENOM" id="CLU_550694_0_0_3"/>